<feature type="signal peptide" evidence="1">
    <location>
        <begin position="1"/>
        <end position="33"/>
    </location>
</feature>
<proteinExistence type="predicted"/>
<dbReference type="AlphaFoldDB" id="A0ABD7V611"/>
<feature type="chain" id="PRO_5044796348" description="Peptidase C30 domain-containing protein" evidence="1">
    <location>
        <begin position="34"/>
        <end position="158"/>
    </location>
</feature>
<dbReference type="EMBL" id="CAACYD010000007">
    <property type="protein sequence ID" value="VFA89705.1"/>
    <property type="molecule type" value="Genomic_DNA"/>
</dbReference>
<protein>
    <recommendedName>
        <fullName evidence="4">Peptidase C30 domain-containing protein</fullName>
    </recommendedName>
</protein>
<evidence type="ECO:0000313" key="2">
    <source>
        <dbReference type="EMBL" id="VFA89705.1"/>
    </source>
</evidence>
<name>A0ABD7V611_9ACTN</name>
<organism evidence="2 3">
    <name type="scientific">Gordonia paraffinivorans</name>
    <dbReference type="NCBI Taxonomy" id="175628"/>
    <lineage>
        <taxon>Bacteria</taxon>
        <taxon>Bacillati</taxon>
        <taxon>Actinomycetota</taxon>
        <taxon>Actinomycetes</taxon>
        <taxon>Mycobacteriales</taxon>
        <taxon>Gordoniaceae</taxon>
        <taxon>Gordonia</taxon>
    </lineage>
</organism>
<keyword evidence="1" id="KW-0732">Signal</keyword>
<dbReference type="RefSeq" id="WP_131734903.1">
    <property type="nucleotide sequence ID" value="NZ_CAACYD010000007.1"/>
</dbReference>
<accession>A0ABD7V611</accession>
<evidence type="ECO:0008006" key="4">
    <source>
        <dbReference type="Google" id="ProtNLM"/>
    </source>
</evidence>
<dbReference type="GeneID" id="60751253"/>
<reference evidence="2 3" key="1">
    <citation type="submission" date="2019-02" db="EMBL/GenBank/DDBJ databases">
        <authorList>
            <consortium name="Pathogen Informatics"/>
        </authorList>
    </citation>
    <scope>NUCLEOTIDE SEQUENCE [LARGE SCALE GENOMIC DNA]</scope>
    <source>
        <strain evidence="2 3">3012STDY6756503</strain>
    </source>
</reference>
<evidence type="ECO:0000313" key="3">
    <source>
        <dbReference type="Proteomes" id="UP000360750"/>
    </source>
</evidence>
<gene>
    <name evidence="2" type="ORF">NCTC8139_03273</name>
</gene>
<comment type="caution">
    <text evidence="2">The sequence shown here is derived from an EMBL/GenBank/DDBJ whole genome shotgun (WGS) entry which is preliminary data.</text>
</comment>
<evidence type="ECO:0000256" key="1">
    <source>
        <dbReference type="SAM" id="SignalP"/>
    </source>
</evidence>
<dbReference type="Proteomes" id="UP000360750">
    <property type="component" value="Unassembled WGS sequence"/>
</dbReference>
<sequence length="158" mass="16518">MTRNTTFARLAAVALSVAAAAGLGLAGAGHAGAAPSREYPLSTCVGLSPNVADIPFLARRAIVSTYGGNAYIATDFPSLFPGGYQSTARLDWHNTATKKRGSKVSSTRVNPPYQGVHYFVIPLNQIGRGTVNVTFSAVNRNALWAIPSTSCTGTIHIP</sequence>